<evidence type="ECO:0000313" key="9">
    <source>
        <dbReference type="Proteomes" id="UP000279259"/>
    </source>
</evidence>
<dbReference type="STRING" id="1890683.A0A427YWE1"/>
<dbReference type="PANTHER" id="PTHR11132">
    <property type="entry name" value="SOLUTE CARRIER FAMILY 35"/>
    <property type="match status" value="1"/>
</dbReference>
<dbReference type="InterPro" id="IPR004853">
    <property type="entry name" value="Sugar_P_trans_dom"/>
</dbReference>
<evidence type="ECO:0000256" key="6">
    <source>
        <dbReference type="SAM" id="Phobius"/>
    </source>
</evidence>
<feature type="compositionally biased region" description="Basic and acidic residues" evidence="5">
    <location>
        <begin position="386"/>
        <end position="400"/>
    </location>
</feature>
<comment type="caution">
    <text evidence="8">The sequence shown here is derived from an EMBL/GenBank/DDBJ whole genome shotgun (WGS) entry which is preliminary data.</text>
</comment>
<feature type="region of interest" description="Disordered" evidence="5">
    <location>
        <begin position="460"/>
        <end position="513"/>
    </location>
</feature>
<feature type="transmembrane region" description="Helical" evidence="6">
    <location>
        <begin position="361"/>
        <end position="380"/>
    </location>
</feature>
<sequence>MPESRQRATFPHTSSSADLTSPEILSPHRAFPPPPPIPTWNNYLTSPPLHPATEVGASSPRRSPSPRPFSLNTLTWPSISTIRFVVLCSLWYTSSAVSSNTGKVILNRFPYPVTLTIVQFFFVAGFCVVCSRKELGWTARLRTPTKAILRNTLPMAVFQVGGHIFSSLAISRVPVSTVHTIKALSPLFTVGAYAALFRVSYSLGTYIALLPLTLGVMLACSFDLTVSNLLGLVCAFGSTLIFVSQNIFFKRVMPTNADTTTHAKLDKINLLYFSSSMALLLMIPLWLYSDARRIFSSPTRIQTGPVVLYFFLNGSVHFAQNLLAFAILSSTSPVTYSIASLVKRIAIICLAIVWFNQVVHPLQAVGIILTAVGLWMYNNAKRDVEKGEKKMRQVEAERDGMLPSTKSDQRVLEGRSKDVHSSPKPLYPSGYVNIPISKSSAIRTAGYQLPSAMQPLSIPTINTAPYPSPPPSVSSSPPNEPSFSTPPAHPASRPVVDGQQRLEPAAHVGVLAA</sequence>
<feature type="compositionally biased region" description="Low complexity" evidence="5">
    <location>
        <begin position="473"/>
        <end position="486"/>
    </location>
</feature>
<keyword evidence="2 6" id="KW-0812">Transmembrane</keyword>
<feature type="transmembrane region" description="Helical" evidence="6">
    <location>
        <begin position="308"/>
        <end position="328"/>
    </location>
</feature>
<dbReference type="OrthoDB" id="1588579at2759"/>
<feature type="transmembrane region" description="Helical" evidence="6">
    <location>
        <begin position="270"/>
        <end position="288"/>
    </location>
</feature>
<evidence type="ECO:0000256" key="5">
    <source>
        <dbReference type="SAM" id="MobiDB-lite"/>
    </source>
</evidence>
<evidence type="ECO:0000256" key="4">
    <source>
        <dbReference type="ARBA" id="ARBA00023136"/>
    </source>
</evidence>
<dbReference type="EMBL" id="RSCD01000001">
    <property type="protein sequence ID" value="RSH95389.1"/>
    <property type="molecule type" value="Genomic_DNA"/>
</dbReference>
<feature type="region of interest" description="Disordered" evidence="5">
    <location>
        <begin position="386"/>
        <end position="424"/>
    </location>
</feature>
<protein>
    <submittedName>
        <fullName evidence="8">Suppressor of loss of ypt1</fullName>
    </submittedName>
</protein>
<keyword evidence="3 6" id="KW-1133">Transmembrane helix</keyword>
<dbReference type="InterPro" id="IPR050186">
    <property type="entry name" value="TPT_transporter"/>
</dbReference>
<reference evidence="8 9" key="1">
    <citation type="submission" date="2018-11" db="EMBL/GenBank/DDBJ databases">
        <title>Genome sequence of Saitozyma podzolica DSM 27192.</title>
        <authorList>
            <person name="Aliyu H."/>
            <person name="Gorte O."/>
            <person name="Ochsenreither K."/>
        </authorList>
    </citation>
    <scope>NUCLEOTIDE SEQUENCE [LARGE SCALE GENOMIC DNA]</scope>
    <source>
        <strain evidence="8 9">DSM 27192</strain>
    </source>
</reference>
<feature type="transmembrane region" description="Helical" evidence="6">
    <location>
        <begin position="335"/>
        <end position="355"/>
    </location>
</feature>
<dbReference type="InterPro" id="IPR037185">
    <property type="entry name" value="EmrE-like"/>
</dbReference>
<feature type="transmembrane region" description="Helical" evidence="6">
    <location>
        <begin position="230"/>
        <end position="249"/>
    </location>
</feature>
<feature type="compositionally biased region" description="Basic and acidic residues" evidence="5">
    <location>
        <begin position="407"/>
        <end position="421"/>
    </location>
</feature>
<dbReference type="SUPFAM" id="SSF103481">
    <property type="entry name" value="Multidrug resistance efflux transporter EmrE"/>
    <property type="match status" value="2"/>
</dbReference>
<feature type="transmembrane region" description="Helical" evidence="6">
    <location>
        <begin position="112"/>
        <end position="131"/>
    </location>
</feature>
<evidence type="ECO:0000259" key="7">
    <source>
        <dbReference type="Pfam" id="PF03151"/>
    </source>
</evidence>
<keyword evidence="4 6" id="KW-0472">Membrane</keyword>
<dbReference type="Pfam" id="PF03151">
    <property type="entry name" value="TPT"/>
    <property type="match status" value="1"/>
</dbReference>
<dbReference type="GO" id="GO:0016020">
    <property type="term" value="C:membrane"/>
    <property type="evidence" value="ECO:0007669"/>
    <property type="project" value="UniProtKB-SubCell"/>
</dbReference>
<feature type="transmembrane region" description="Helical" evidence="6">
    <location>
        <begin position="69"/>
        <end position="92"/>
    </location>
</feature>
<accession>A0A427YWE1</accession>
<feature type="transmembrane region" description="Helical" evidence="6">
    <location>
        <begin position="203"/>
        <end position="224"/>
    </location>
</feature>
<feature type="domain" description="Sugar phosphate transporter" evidence="7">
    <location>
        <begin position="84"/>
        <end position="378"/>
    </location>
</feature>
<feature type="region of interest" description="Disordered" evidence="5">
    <location>
        <begin position="1"/>
        <end position="43"/>
    </location>
</feature>
<proteinExistence type="predicted"/>
<evidence type="ECO:0000313" key="8">
    <source>
        <dbReference type="EMBL" id="RSH95389.1"/>
    </source>
</evidence>
<dbReference type="Proteomes" id="UP000279259">
    <property type="component" value="Unassembled WGS sequence"/>
</dbReference>
<name>A0A427YWE1_9TREE</name>
<dbReference type="AlphaFoldDB" id="A0A427YWE1"/>
<comment type="subcellular location">
    <subcellularLocation>
        <location evidence="1">Membrane</location>
        <topology evidence="1">Multi-pass membrane protein</topology>
    </subcellularLocation>
</comment>
<evidence type="ECO:0000256" key="2">
    <source>
        <dbReference type="ARBA" id="ARBA00022692"/>
    </source>
</evidence>
<gene>
    <name evidence="8" type="primary">SLY41</name>
    <name evidence="8" type="ORF">EHS25_000476</name>
</gene>
<organism evidence="8 9">
    <name type="scientific">Saitozyma podzolica</name>
    <dbReference type="NCBI Taxonomy" id="1890683"/>
    <lineage>
        <taxon>Eukaryota</taxon>
        <taxon>Fungi</taxon>
        <taxon>Dikarya</taxon>
        <taxon>Basidiomycota</taxon>
        <taxon>Agaricomycotina</taxon>
        <taxon>Tremellomycetes</taxon>
        <taxon>Tremellales</taxon>
        <taxon>Trimorphomycetaceae</taxon>
        <taxon>Saitozyma</taxon>
    </lineage>
</organism>
<evidence type="ECO:0000256" key="3">
    <source>
        <dbReference type="ARBA" id="ARBA00022989"/>
    </source>
</evidence>
<evidence type="ECO:0000256" key="1">
    <source>
        <dbReference type="ARBA" id="ARBA00004141"/>
    </source>
</evidence>
<keyword evidence="9" id="KW-1185">Reference proteome</keyword>